<proteinExistence type="predicted"/>
<evidence type="ECO:0000313" key="3">
    <source>
        <dbReference type="Proteomes" id="UP000595140"/>
    </source>
</evidence>
<protein>
    <submittedName>
        <fullName evidence="2">Uncharacterized protein</fullName>
    </submittedName>
</protein>
<dbReference type="AlphaFoldDB" id="A0A484N525"/>
<organism evidence="2 3">
    <name type="scientific">Cuscuta campestris</name>
    <dbReference type="NCBI Taxonomy" id="132261"/>
    <lineage>
        <taxon>Eukaryota</taxon>
        <taxon>Viridiplantae</taxon>
        <taxon>Streptophyta</taxon>
        <taxon>Embryophyta</taxon>
        <taxon>Tracheophyta</taxon>
        <taxon>Spermatophyta</taxon>
        <taxon>Magnoliopsida</taxon>
        <taxon>eudicotyledons</taxon>
        <taxon>Gunneridae</taxon>
        <taxon>Pentapetalae</taxon>
        <taxon>asterids</taxon>
        <taxon>lamiids</taxon>
        <taxon>Solanales</taxon>
        <taxon>Convolvulaceae</taxon>
        <taxon>Cuscuteae</taxon>
        <taxon>Cuscuta</taxon>
        <taxon>Cuscuta subgen. Grammica</taxon>
        <taxon>Cuscuta sect. Cleistogrammica</taxon>
    </lineage>
</organism>
<name>A0A484N525_9ASTE</name>
<feature type="region of interest" description="Disordered" evidence="1">
    <location>
        <begin position="91"/>
        <end position="149"/>
    </location>
</feature>
<evidence type="ECO:0000313" key="2">
    <source>
        <dbReference type="EMBL" id="VFQ95596.1"/>
    </source>
</evidence>
<accession>A0A484N525</accession>
<dbReference type="EMBL" id="OOIL02005600">
    <property type="protein sequence ID" value="VFQ95596.1"/>
    <property type="molecule type" value="Genomic_DNA"/>
</dbReference>
<keyword evidence="3" id="KW-1185">Reference proteome</keyword>
<gene>
    <name evidence="2" type="ORF">CCAM_LOCUS37372</name>
</gene>
<sequence>MSGVMAPPMMDPPHLAQFAADPANAQTMQGYNHVMAMMQQSGGYMPYGYLGMYPMQTQRLTPLQMPGITPTPFVPRTIHSVQPVNLVSAMNQAGPSRPADTPDGHVVSVTNEEEWDEPRTNKGKGIAKPTKTRDSAFKRLGFKNEGPRK</sequence>
<reference evidence="2 3" key="1">
    <citation type="submission" date="2018-04" db="EMBL/GenBank/DDBJ databases">
        <authorList>
            <person name="Vogel A."/>
        </authorList>
    </citation>
    <scope>NUCLEOTIDE SEQUENCE [LARGE SCALE GENOMIC DNA]</scope>
</reference>
<dbReference type="Proteomes" id="UP000595140">
    <property type="component" value="Unassembled WGS sequence"/>
</dbReference>
<evidence type="ECO:0000256" key="1">
    <source>
        <dbReference type="SAM" id="MobiDB-lite"/>
    </source>
</evidence>